<evidence type="ECO:0008006" key="4">
    <source>
        <dbReference type="Google" id="ProtNLM"/>
    </source>
</evidence>
<comment type="caution">
    <text evidence="2">The sequence shown here is derived from an EMBL/GenBank/DDBJ whole genome shotgun (WGS) entry which is preliminary data.</text>
</comment>
<name>A0ABU6SIU8_9FABA</name>
<evidence type="ECO:0000313" key="2">
    <source>
        <dbReference type="EMBL" id="MED6135728.1"/>
    </source>
</evidence>
<accession>A0ABU6SIU8</accession>
<reference evidence="2 3" key="1">
    <citation type="journal article" date="2023" name="Plants (Basel)">
        <title>Bridging the Gap: Combining Genomics and Transcriptomics Approaches to Understand Stylosanthes scabra, an Orphan Legume from the Brazilian Caatinga.</title>
        <authorList>
            <person name="Ferreira-Neto J.R.C."/>
            <person name="da Silva M.D."/>
            <person name="Binneck E."/>
            <person name="de Melo N.F."/>
            <person name="da Silva R.H."/>
            <person name="de Melo A.L.T.M."/>
            <person name="Pandolfi V."/>
            <person name="Bustamante F.O."/>
            <person name="Brasileiro-Vidal A.C."/>
            <person name="Benko-Iseppon A.M."/>
        </authorList>
    </citation>
    <scope>NUCLEOTIDE SEQUENCE [LARGE SCALE GENOMIC DNA]</scope>
    <source>
        <tissue evidence="2">Leaves</tissue>
    </source>
</reference>
<proteinExistence type="predicted"/>
<evidence type="ECO:0000313" key="3">
    <source>
        <dbReference type="Proteomes" id="UP001341840"/>
    </source>
</evidence>
<keyword evidence="3" id="KW-1185">Reference proteome</keyword>
<dbReference type="EMBL" id="JASCZI010060746">
    <property type="protein sequence ID" value="MED6135728.1"/>
    <property type="molecule type" value="Genomic_DNA"/>
</dbReference>
<organism evidence="2 3">
    <name type="scientific">Stylosanthes scabra</name>
    <dbReference type="NCBI Taxonomy" id="79078"/>
    <lineage>
        <taxon>Eukaryota</taxon>
        <taxon>Viridiplantae</taxon>
        <taxon>Streptophyta</taxon>
        <taxon>Embryophyta</taxon>
        <taxon>Tracheophyta</taxon>
        <taxon>Spermatophyta</taxon>
        <taxon>Magnoliopsida</taxon>
        <taxon>eudicotyledons</taxon>
        <taxon>Gunneridae</taxon>
        <taxon>Pentapetalae</taxon>
        <taxon>rosids</taxon>
        <taxon>fabids</taxon>
        <taxon>Fabales</taxon>
        <taxon>Fabaceae</taxon>
        <taxon>Papilionoideae</taxon>
        <taxon>50 kb inversion clade</taxon>
        <taxon>dalbergioids sensu lato</taxon>
        <taxon>Dalbergieae</taxon>
        <taxon>Pterocarpus clade</taxon>
        <taxon>Stylosanthes</taxon>
    </lineage>
</organism>
<evidence type="ECO:0000256" key="1">
    <source>
        <dbReference type="SAM" id="MobiDB-lite"/>
    </source>
</evidence>
<gene>
    <name evidence="2" type="ORF">PIB30_049360</name>
</gene>
<protein>
    <recommendedName>
        <fullName evidence="4">Secreted protein</fullName>
    </recommendedName>
</protein>
<feature type="region of interest" description="Disordered" evidence="1">
    <location>
        <begin position="128"/>
        <end position="149"/>
    </location>
</feature>
<sequence>MAIPAASAKAGCCCLGLLAGATVAGFPYVVVLSRLRVCHCSCFKGCALILVNFDKLSGFTADYSLAYRAEGYRGKTKKFVLRSSIRTGFKREFEFAIKAQSKICWSLGRTRASKHGNVVQVVNRPVKKQSKKSSSAKVNKSESKNQQLL</sequence>
<dbReference type="Proteomes" id="UP001341840">
    <property type="component" value="Unassembled WGS sequence"/>
</dbReference>